<dbReference type="PANTHER" id="PTHR11161">
    <property type="entry name" value="O-ACYLTRANSFERASE"/>
    <property type="match status" value="1"/>
</dbReference>
<feature type="transmembrane region" description="Helical" evidence="1">
    <location>
        <begin position="346"/>
        <end position="365"/>
    </location>
</feature>
<feature type="transmembrane region" description="Helical" evidence="1">
    <location>
        <begin position="426"/>
        <end position="450"/>
    </location>
</feature>
<dbReference type="Pfam" id="PF01757">
    <property type="entry name" value="Acyl_transf_3"/>
    <property type="match status" value="1"/>
</dbReference>
<feature type="non-terminal residue" evidence="3">
    <location>
        <position position="1"/>
    </location>
</feature>
<keyword evidence="1" id="KW-1133">Transmembrane helix</keyword>
<feature type="transmembrane region" description="Helical" evidence="1">
    <location>
        <begin position="254"/>
        <end position="275"/>
    </location>
</feature>
<dbReference type="GO" id="GO:0016747">
    <property type="term" value="F:acyltransferase activity, transferring groups other than amino-acyl groups"/>
    <property type="evidence" value="ECO:0007669"/>
    <property type="project" value="InterPro"/>
</dbReference>
<reference evidence="3" key="1">
    <citation type="journal article" date="2014" name="PLoS ONE">
        <title>Transcriptome-Based Identification of ABC Transporters in the Western Tarnished Plant Bug Lygus hesperus.</title>
        <authorList>
            <person name="Hull J.J."/>
            <person name="Chaney K."/>
            <person name="Geib S.M."/>
            <person name="Fabrick J.A."/>
            <person name="Brent C.S."/>
            <person name="Walsh D."/>
            <person name="Lavine L.C."/>
        </authorList>
    </citation>
    <scope>NUCLEOTIDE SEQUENCE</scope>
</reference>
<protein>
    <submittedName>
        <fullName evidence="3">Nose resistant to fluoxetine protein 6</fullName>
    </submittedName>
</protein>
<evidence type="ECO:0000259" key="2">
    <source>
        <dbReference type="Pfam" id="PF01757"/>
    </source>
</evidence>
<feature type="transmembrane region" description="Helical" evidence="1">
    <location>
        <begin position="396"/>
        <end position="414"/>
    </location>
</feature>
<dbReference type="AlphaFoldDB" id="A0A0A9X7B5"/>
<feature type="transmembrane region" description="Helical" evidence="1">
    <location>
        <begin position="215"/>
        <end position="234"/>
    </location>
</feature>
<keyword evidence="1" id="KW-0812">Transmembrane</keyword>
<dbReference type="InterPro" id="IPR052728">
    <property type="entry name" value="O2_lipid_transport_reg"/>
</dbReference>
<feature type="transmembrane region" description="Helical" evidence="1">
    <location>
        <begin position="319"/>
        <end position="339"/>
    </location>
</feature>
<keyword evidence="1" id="KW-0472">Membrane</keyword>
<feature type="transmembrane region" description="Helical" evidence="1">
    <location>
        <begin position="108"/>
        <end position="128"/>
    </location>
</feature>
<dbReference type="EMBL" id="GBHO01028911">
    <property type="protein sequence ID" value="JAG14693.1"/>
    <property type="molecule type" value="Transcribed_RNA"/>
</dbReference>
<feature type="transmembrane region" description="Helical" evidence="1">
    <location>
        <begin position="462"/>
        <end position="482"/>
    </location>
</feature>
<reference evidence="3" key="2">
    <citation type="submission" date="2014-07" db="EMBL/GenBank/DDBJ databases">
        <authorList>
            <person name="Hull J."/>
        </authorList>
    </citation>
    <scope>NUCLEOTIDE SEQUENCE</scope>
</reference>
<dbReference type="PANTHER" id="PTHR11161:SF71">
    <property type="entry name" value="NOSE RESISTANT-TO-FLUOXETINE PROTEIN N-TERMINAL DOMAIN-CONTAINING PROTEIN"/>
    <property type="match status" value="1"/>
</dbReference>
<accession>A0A0A9X7B5</accession>
<sequence length="592" mass="67910">YVVVKFTFWQGDSNDVSSKKASAVFKFPSPDASTWEVFEATNDRRIMERNILRWALCIPESCGDGDIETSLVSTITPIASKFGIHINASVDSQFTYSSRAFTASEETAFHIFMAVTFIMVSMVVTATVRQLKNGNNMPENDHFSWLGEMSIVSNWRKLVKCESQEFPSISGMKSLSMFMIIFGHRWMVASFSPIFNQEENELMVGDLLYTFVKNGALVVNTFLVITGFLTFYKIVKDIGNDKSINVFRYIYHRWIRITPLYAYVMAFAVVVYPRLSTGGPLGRSVIWDSRCSSSTAWWTQLLYINNYIHVTEQCLIPSWYLATDMQLYVVCAICGYVMWAHKTTGLVLLYTLTVSSIIVPGIVVFQKNYNGVYLFYFDDFRTLFAMPEFVETYMYAHNRASPYIIGMLAGYFYYQIKSTKHNLSKFLIWAIFITAILVHLVTWLGAWVFYLPERPYYLIEHVSYAIFHRIGWSLAICVYIICDKLAYLGPLKQTISARIFRPLSTLSYAALLIHTPIQLLLAGLQRSPPYYNTVLLVWMSCGDIIFSYLAALLLHLFIEAPLARLKDLRMQHLFGIIMSSNKKLPNSKRSSE</sequence>
<proteinExistence type="predicted"/>
<gene>
    <name evidence="3" type="primary">nrf-6_9</name>
    <name evidence="3" type="ORF">CM83_69366</name>
</gene>
<dbReference type="InterPro" id="IPR002656">
    <property type="entry name" value="Acyl_transf_3_dom"/>
</dbReference>
<organism evidence="3">
    <name type="scientific">Lygus hesperus</name>
    <name type="common">Western plant bug</name>
    <dbReference type="NCBI Taxonomy" id="30085"/>
    <lineage>
        <taxon>Eukaryota</taxon>
        <taxon>Metazoa</taxon>
        <taxon>Ecdysozoa</taxon>
        <taxon>Arthropoda</taxon>
        <taxon>Hexapoda</taxon>
        <taxon>Insecta</taxon>
        <taxon>Pterygota</taxon>
        <taxon>Neoptera</taxon>
        <taxon>Paraneoptera</taxon>
        <taxon>Hemiptera</taxon>
        <taxon>Heteroptera</taxon>
        <taxon>Panheteroptera</taxon>
        <taxon>Cimicomorpha</taxon>
        <taxon>Miridae</taxon>
        <taxon>Mirini</taxon>
        <taxon>Lygus</taxon>
    </lineage>
</organism>
<evidence type="ECO:0000256" key="1">
    <source>
        <dbReference type="SAM" id="Phobius"/>
    </source>
</evidence>
<feature type="transmembrane region" description="Helical" evidence="1">
    <location>
        <begin position="503"/>
        <end position="524"/>
    </location>
</feature>
<feature type="transmembrane region" description="Helical" evidence="1">
    <location>
        <begin position="536"/>
        <end position="558"/>
    </location>
</feature>
<evidence type="ECO:0000313" key="3">
    <source>
        <dbReference type="EMBL" id="JAG14693.1"/>
    </source>
</evidence>
<feature type="domain" description="Acyltransferase 3" evidence="2">
    <location>
        <begin position="168"/>
        <end position="549"/>
    </location>
</feature>
<name>A0A0A9X7B5_LYGHE</name>